<evidence type="ECO:0000313" key="2">
    <source>
        <dbReference type="Proteomes" id="UP000325577"/>
    </source>
</evidence>
<dbReference type="Proteomes" id="UP000325577">
    <property type="component" value="Linkage Group LG3"/>
</dbReference>
<reference evidence="1 2" key="1">
    <citation type="submission" date="2019-09" db="EMBL/GenBank/DDBJ databases">
        <title>A chromosome-level genome assembly of the Chinese tupelo Nyssa sinensis.</title>
        <authorList>
            <person name="Yang X."/>
            <person name="Kang M."/>
            <person name="Yang Y."/>
            <person name="Xiong H."/>
            <person name="Wang M."/>
            <person name="Zhang Z."/>
            <person name="Wang Z."/>
            <person name="Wu H."/>
            <person name="Ma T."/>
            <person name="Liu J."/>
            <person name="Xi Z."/>
        </authorList>
    </citation>
    <scope>NUCLEOTIDE SEQUENCE [LARGE SCALE GENOMIC DNA]</scope>
    <source>
        <strain evidence="1">J267</strain>
        <tissue evidence="1">Leaf</tissue>
    </source>
</reference>
<organism evidence="1 2">
    <name type="scientific">Nyssa sinensis</name>
    <dbReference type="NCBI Taxonomy" id="561372"/>
    <lineage>
        <taxon>Eukaryota</taxon>
        <taxon>Viridiplantae</taxon>
        <taxon>Streptophyta</taxon>
        <taxon>Embryophyta</taxon>
        <taxon>Tracheophyta</taxon>
        <taxon>Spermatophyta</taxon>
        <taxon>Magnoliopsida</taxon>
        <taxon>eudicotyledons</taxon>
        <taxon>Gunneridae</taxon>
        <taxon>Pentapetalae</taxon>
        <taxon>asterids</taxon>
        <taxon>Cornales</taxon>
        <taxon>Nyssaceae</taxon>
        <taxon>Nyssa</taxon>
    </lineage>
</organism>
<keyword evidence="2" id="KW-1185">Reference proteome</keyword>
<accession>A0A5J5A662</accession>
<proteinExistence type="predicted"/>
<sequence length="174" mass="19758">MQTRMATCCKEKAVLVAVYVERPRKRRVSSNHYHHLHLHQPKHGVNGGGYNRRAELLDYSHRLRESARSGASLPSHPKPVSSNQQPLIQIFAAESKPKHAKVPSCLGKWKLMIPSFFGAMTISQAKKERKKKKKKNSGSNTIKMKAAIIKSYQVQKKRGFISKLLATLQKLKHK</sequence>
<gene>
    <name evidence="1" type="ORF">F0562_007920</name>
</gene>
<name>A0A5J5A662_9ASTE</name>
<dbReference type="EMBL" id="CM018046">
    <property type="protein sequence ID" value="KAA8525980.1"/>
    <property type="molecule type" value="Genomic_DNA"/>
</dbReference>
<evidence type="ECO:0000313" key="1">
    <source>
        <dbReference type="EMBL" id="KAA8525980.1"/>
    </source>
</evidence>
<dbReference type="AlphaFoldDB" id="A0A5J5A662"/>
<protein>
    <submittedName>
        <fullName evidence="1">Uncharacterized protein</fullName>
    </submittedName>
</protein>
<dbReference type="OrthoDB" id="1695119at2759"/>